<dbReference type="GO" id="GO:0044010">
    <property type="term" value="P:single-species biofilm formation"/>
    <property type="evidence" value="ECO:0007669"/>
    <property type="project" value="TreeGrafter"/>
</dbReference>
<keyword evidence="1 4" id="KW-0808">Transferase</keyword>
<dbReference type="OrthoDB" id="6638511at2"/>
<dbReference type="EMBL" id="VOEJ01000009">
    <property type="protein sequence ID" value="TWR25186.1"/>
    <property type="molecule type" value="Genomic_DNA"/>
</dbReference>
<proteinExistence type="predicted"/>
<evidence type="ECO:0000259" key="2">
    <source>
        <dbReference type="Pfam" id="PF00535"/>
    </source>
</evidence>
<dbReference type="InterPro" id="IPR027791">
    <property type="entry name" value="Galactosyl_T_C"/>
</dbReference>
<accession>A0A563U0P5</accession>
<dbReference type="InterPro" id="IPR001173">
    <property type="entry name" value="Glyco_trans_2-like"/>
</dbReference>
<sequence>MLKKYNVITVVIPCFNDGHYLSDAVESVLQCSNVKIEVIIVNDGSNDSFTISVLNKFHEEGIMVINQPNQGLGSARNTGIKKSTYDIILPLDADNRIIPSYITKGLYFLKAQKCDIVYGSPEFFGENISSRKFQTRTFGGSDLLYGNYIDACAIFKKSVWEKVGGYDEKMPYQGYEDWDFWLRCFFHDYRFQFINERSFYYRISSHSMIGKSGAEVFEETRNYLFLKYKNQIIKRFNQSYVYESMYINDHAKPLRSSLKYFAKFLKNWIGFR</sequence>
<comment type="caution">
    <text evidence="4">The sequence shown here is derived from an EMBL/GenBank/DDBJ whole genome shotgun (WGS) entry which is preliminary data.</text>
</comment>
<dbReference type="Proteomes" id="UP000320042">
    <property type="component" value="Unassembled WGS sequence"/>
</dbReference>
<keyword evidence="5" id="KW-1185">Reference proteome</keyword>
<feature type="domain" description="Glycosyltransferase 2-like" evidence="2">
    <location>
        <begin position="9"/>
        <end position="137"/>
    </location>
</feature>
<dbReference type="AlphaFoldDB" id="A0A563U0P5"/>
<dbReference type="GO" id="GO:0016740">
    <property type="term" value="F:transferase activity"/>
    <property type="evidence" value="ECO:0007669"/>
    <property type="project" value="UniProtKB-KW"/>
</dbReference>
<gene>
    <name evidence="4" type="ORF">FPZ43_17085</name>
</gene>
<dbReference type="Gene3D" id="3.90.550.10">
    <property type="entry name" value="Spore Coat Polysaccharide Biosynthesis Protein SpsA, Chain A"/>
    <property type="match status" value="1"/>
</dbReference>
<reference evidence="4 5" key="1">
    <citation type="submission" date="2019-07" db="EMBL/GenBank/DDBJ databases">
        <authorList>
            <person name="Kim J."/>
        </authorList>
    </citation>
    <scope>NUCLEOTIDE SEQUENCE [LARGE SCALE GENOMIC DNA]</scope>
    <source>
        <strain evidence="5">dk17</strain>
    </source>
</reference>
<dbReference type="InterPro" id="IPR050834">
    <property type="entry name" value="Glycosyltransf_2"/>
</dbReference>
<dbReference type="Pfam" id="PF00535">
    <property type="entry name" value="Glycos_transf_2"/>
    <property type="match status" value="1"/>
</dbReference>
<evidence type="ECO:0000313" key="4">
    <source>
        <dbReference type="EMBL" id="TWR25186.1"/>
    </source>
</evidence>
<name>A0A563U0P5_9SPHI</name>
<evidence type="ECO:0000313" key="5">
    <source>
        <dbReference type="Proteomes" id="UP000320042"/>
    </source>
</evidence>
<dbReference type="SUPFAM" id="SSF53448">
    <property type="entry name" value="Nucleotide-diphospho-sugar transferases"/>
    <property type="match status" value="1"/>
</dbReference>
<dbReference type="PANTHER" id="PTHR43685:SF2">
    <property type="entry name" value="GLYCOSYLTRANSFERASE 2-LIKE DOMAIN-CONTAINING PROTEIN"/>
    <property type="match status" value="1"/>
</dbReference>
<dbReference type="Pfam" id="PF02709">
    <property type="entry name" value="Glyco_transf_7C"/>
    <property type="match status" value="1"/>
</dbReference>
<evidence type="ECO:0000256" key="1">
    <source>
        <dbReference type="ARBA" id="ARBA00022679"/>
    </source>
</evidence>
<organism evidence="4 5">
    <name type="scientific">Mucilaginibacter pallidiroseus</name>
    <dbReference type="NCBI Taxonomy" id="2599295"/>
    <lineage>
        <taxon>Bacteria</taxon>
        <taxon>Pseudomonadati</taxon>
        <taxon>Bacteroidota</taxon>
        <taxon>Sphingobacteriia</taxon>
        <taxon>Sphingobacteriales</taxon>
        <taxon>Sphingobacteriaceae</taxon>
        <taxon>Mucilaginibacter</taxon>
    </lineage>
</organism>
<dbReference type="InterPro" id="IPR029044">
    <property type="entry name" value="Nucleotide-diphossugar_trans"/>
</dbReference>
<feature type="domain" description="Galactosyltransferase C-terminal" evidence="3">
    <location>
        <begin position="152"/>
        <end position="203"/>
    </location>
</feature>
<protein>
    <submittedName>
        <fullName evidence="4">Glycosyltransferase</fullName>
    </submittedName>
</protein>
<evidence type="ECO:0000259" key="3">
    <source>
        <dbReference type="Pfam" id="PF02709"/>
    </source>
</evidence>
<dbReference type="PANTHER" id="PTHR43685">
    <property type="entry name" value="GLYCOSYLTRANSFERASE"/>
    <property type="match status" value="1"/>
</dbReference>